<keyword evidence="3" id="KW-1185">Reference proteome</keyword>
<sequence>MARRLTDAFLRRVQGCGRYMYELLRVPQSSAAGRHRARLGTLLVTIIVIPLQNLFQIGVHFSPSLVILQAILLPAALVISWRLRHRLDDDFPHFWDDARASNLLQMAIFYGIVVFHLIPLLIWGSGQDVAESLTLNVAGYFGIYFIVLDNHTLPTVLISLYAVAACIKAAVTQASFTKGMMQQSFQTFVYSFFTRYFLLRLDRHSLLMKILEDTRWRRESSSQPRFEALIDLVRHREGHKSLAKVLSVYRLRQDRKEGLVAQFIWMYHAMTTWNLPQNVCQQIFGFLDPSEPTIPGPTPSTASGAAVSSLDATAAQSLQSTLTSVSFLRRRLVGSLLGGDCGLREMRKQGKHVNEGCDKESLRELMRWDKVTRREGSGDNEPCKVTPDCPCNEEVNCGEVLQIMPNAVQLCLREFGPEGDRELFEELSGSASAVEEGSVWKAGGKLIFSAFDRNQSVQALTRMLNNAGRSRCVRMLMQMVKYSEAEYGGYVTAIQINFHLSGESFHAQHRDIYSAKQRAGPSCTCTFKKCVGTVCYTVGSSRQCLLETMTDTFSSVKPCGADCTGRRERRWLHSGDAMYFNEAWNAGSPSL</sequence>
<proteinExistence type="predicted"/>
<comment type="caution">
    <text evidence="2">The sequence shown here is derived from an EMBL/GenBank/DDBJ whole genome shotgun (WGS) entry which is preliminary data.</text>
</comment>
<protein>
    <submittedName>
        <fullName evidence="2">Uncharacterized protein</fullName>
    </submittedName>
</protein>
<dbReference type="Proteomes" id="UP000604046">
    <property type="component" value="Unassembled WGS sequence"/>
</dbReference>
<name>A0A812UZZ9_9DINO</name>
<keyword evidence="1" id="KW-0472">Membrane</keyword>
<evidence type="ECO:0000313" key="2">
    <source>
        <dbReference type="EMBL" id="CAE7609784.1"/>
    </source>
</evidence>
<dbReference type="EMBL" id="CAJNDS010002822">
    <property type="protein sequence ID" value="CAE7609784.1"/>
    <property type="molecule type" value="Genomic_DNA"/>
</dbReference>
<evidence type="ECO:0000313" key="3">
    <source>
        <dbReference type="Proteomes" id="UP000604046"/>
    </source>
</evidence>
<accession>A0A812UZZ9</accession>
<keyword evidence="1" id="KW-0812">Transmembrane</keyword>
<feature type="transmembrane region" description="Helical" evidence="1">
    <location>
        <begin position="155"/>
        <end position="174"/>
    </location>
</feature>
<feature type="transmembrane region" description="Helical" evidence="1">
    <location>
        <begin position="103"/>
        <end position="123"/>
    </location>
</feature>
<gene>
    <name evidence="2" type="ORF">SNAT2548_LOCUS34667</name>
</gene>
<reference evidence="2" key="1">
    <citation type="submission" date="2021-02" db="EMBL/GenBank/DDBJ databases">
        <authorList>
            <person name="Dougan E. K."/>
            <person name="Rhodes N."/>
            <person name="Thang M."/>
            <person name="Chan C."/>
        </authorList>
    </citation>
    <scope>NUCLEOTIDE SEQUENCE</scope>
</reference>
<dbReference type="OrthoDB" id="426641at2759"/>
<organism evidence="2 3">
    <name type="scientific">Symbiodinium natans</name>
    <dbReference type="NCBI Taxonomy" id="878477"/>
    <lineage>
        <taxon>Eukaryota</taxon>
        <taxon>Sar</taxon>
        <taxon>Alveolata</taxon>
        <taxon>Dinophyceae</taxon>
        <taxon>Suessiales</taxon>
        <taxon>Symbiodiniaceae</taxon>
        <taxon>Symbiodinium</taxon>
    </lineage>
</organism>
<keyword evidence="1" id="KW-1133">Transmembrane helix</keyword>
<evidence type="ECO:0000256" key="1">
    <source>
        <dbReference type="SAM" id="Phobius"/>
    </source>
</evidence>
<dbReference type="AlphaFoldDB" id="A0A812UZZ9"/>
<feature type="transmembrane region" description="Helical" evidence="1">
    <location>
        <begin position="129"/>
        <end position="148"/>
    </location>
</feature>
<feature type="transmembrane region" description="Helical" evidence="1">
    <location>
        <begin position="39"/>
        <end position="59"/>
    </location>
</feature>
<feature type="transmembrane region" description="Helical" evidence="1">
    <location>
        <begin position="65"/>
        <end position="83"/>
    </location>
</feature>